<keyword evidence="1" id="KW-0862">Zinc</keyword>
<feature type="region of interest" description="Disordered" evidence="2">
    <location>
        <begin position="1"/>
        <end position="22"/>
    </location>
</feature>
<sequence>MEMEVNKLHGYPKKNSGNSTYARKPSMQTYYYPRPTPQDVLIEEKDWNQTNTFYSGSEIYEWNLDGLTDRQLTIMVHRMLMYATICKSVNNTDRTICKMIIAGFTGQLRGWWDNYMPSDARAAIINAKAANEGHANLGFALVQNREDAVYTLIVTILEHFSGRFTNQYETIRSLLNGLRCKHLGEFRWYKDTYLSRIMELPENGLEFWKAKFIDGLPSLFAERVKKTLRNSQGIIPYNDFTYGKLIGACTQEGINLCNELKLSRQLKMDKLREKSQLGDFCTQFGLPDASKSINRETSKSESHRSHHKKRRSRRRTREERDERRAHRKSHRFTRNRSRQNLDKIKCCKCGKFGHIAPNCKLEKLKTLELDDDIQEKIYSFLYTSGSESDYDDSEASYATEDEQPESFSKVQQNSNDACKCHGGSCHCEHDEFYKLQSQFEDMNMFTITADNVIELLKEVTDNTLREKIIQLAAGKTSSSSNIPNDKRVKDEFNYSAPYSLSEVHNRLSSKQTMIIRDTSFDDLKGEIEHLKEEIKFLKQNHIICDHRLTQIESANSKGKNKVDDSTTEENTLANTLNIDPKQNIFLGMMQIVTAHKWYLYPPIILGTPFINAIYLSTNINAKGFSATYKNQDISYTFITESISRDINALIEMKQKHARGKGSYNHGRGRSSPSSSRSSYRSSSSSTPIIQKGGMSLYNLNSRAQEKASSIHLEDILESDPLYAKLQEFLTQKQGDSFASIAKEEVDNIKTYEKVEKREMIFLLENSDIQRREEPWKIFQRYLVNGLYFPGESYKTRKYYETLLISIGVEFQHFSGYNTSENVYNFSKMIIKHVIHIEDWGISSMTERQFSLNKVMVSFTYWDYIQAFNKVLCYNNERHKHTWFIKVCAKIFASPIPNWFLNWWSYHGPTIKILPEPFLKLYKEWVKVSPDLNKYIFFIEFSIPWIHKWVSEVDFTEEQIPCLYRTYYNNFWDKLMKKDPQTKSIYGQELLDLITKTVHDYKSIPNKGIMTDDSTSVKHMARKFSNHDEGEQNEMIMNYLEEVKKKILLNISHYAKSDSSMRSKTSEDMHEAQPYEEENKIKIDPRLNIVRINNKSSDVSDKDIPFASKMDF</sequence>
<reference evidence="4 5" key="1">
    <citation type="submission" date="2020-09" db="EMBL/GenBank/DDBJ databases">
        <title>De no assembly of potato wild relative species, Solanum commersonii.</title>
        <authorList>
            <person name="Cho K."/>
        </authorList>
    </citation>
    <scope>NUCLEOTIDE SEQUENCE [LARGE SCALE GENOMIC DNA]</scope>
    <source>
        <strain evidence="4">LZ3.2</strain>
        <tissue evidence="4">Leaf</tissue>
    </source>
</reference>
<evidence type="ECO:0000256" key="2">
    <source>
        <dbReference type="SAM" id="MobiDB-lite"/>
    </source>
</evidence>
<accession>A0A9J5WWP0</accession>
<feature type="region of interest" description="Disordered" evidence="2">
    <location>
        <begin position="1058"/>
        <end position="1079"/>
    </location>
</feature>
<dbReference type="GO" id="GO:0008270">
    <property type="term" value="F:zinc ion binding"/>
    <property type="evidence" value="ECO:0007669"/>
    <property type="project" value="UniProtKB-KW"/>
</dbReference>
<feature type="region of interest" description="Disordered" evidence="2">
    <location>
        <begin position="292"/>
        <end position="335"/>
    </location>
</feature>
<gene>
    <name evidence="4" type="ORF">H5410_050312</name>
</gene>
<dbReference type="EMBL" id="JACXVP010000010">
    <property type="protein sequence ID" value="KAG5579685.1"/>
    <property type="molecule type" value="Genomic_DNA"/>
</dbReference>
<organism evidence="4 5">
    <name type="scientific">Solanum commersonii</name>
    <name type="common">Commerson's wild potato</name>
    <name type="synonym">Commerson's nightshade</name>
    <dbReference type="NCBI Taxonomy" id="4109"/>
    <lineage>
        <taxon>Eukaryota</taxon>
        <taxon>Viridiplantae</taxon>
        <taxon>Streptophyta</taxon>
        <taxon>Embryophyta</taxon>
        <taxon>Tracheophyta</taxon>
        <taxon>Spermatophyta</taxon>
        <taxon>Magnoliopsida</taxon>
        <taxon>eudicotyledons</taxon>
        <taxon>Gunneridae</taxon>
        <taxon>Pentapetalae</taxon>
        <taxon>asterids</taxon>
        <taxon>lamiids</taxon>
        <taxon>Solanales</taxon>
        <taxon>Solanaceae</taxon>
        <taxon>Solanoideae</taxon>
        <taxon>Solaneae</taxon>
        <taxon>Solanum</taxon>
    </lineage>
</organism>
<dbReference type="Pfam" id="PF22909">
    <property type="entry name" value="Caulimovir_coat_dom"/>
    <property type="match status" value="1"/>
</dbReference>
<proteinExistence type="predicted"/>
<comment type="caution">
    <text evidence="4">The sequence shown here is derived from an EMBL/GenBank/DDBJ whole genome shotgun (WGS) entry which is preliminary data.</text>
</comment>
<dbReference type="InterPro" id="IPR036875">
    <property type="entry name" value="Znf_CCHC_sf"/>
</dbReference>
<dbReference type="InterPro" id="IPR056648">
    <property type="entry name" value="DUF7746"/>
</dbReference>
<name>A0A9J5WWP0_SOLCO</name>
<dbReference type="Pfam" id="PF24925">
    <property type="entry name" value="DUF7746"/>
    <property type="match status" value="1"/>
</dbReference>
<keyword evidence="1" id="KW-0863">Zinc-finger</keyword>
<feature type="compositionally biased region" description="Basic residues" evidence="2">
    <location>
        <begin position="304"/>
        <end position="315"/>
    </location>
</feature>
<evidence type="ECO:0000313" key="4">
    <source>
        <dbReference type="EMBL" id="KAG5579685.1"/>
    </source>
</evidence>
<evidence type="ECO:0000313" key="5">
    <source>
        <dbReference type="Proteomes" id="UP000824120"/>
    </source>
</evidence>
<keyword evidence="5" id="KW-1185">Reference proteome</keyword>
<feature type="compositionally biased region" description="Low complexity" evidence="2">
    <location>
        <begin position="669"/>
        <end position="685"/>
    </location>
</feature>
<feature type="domain" description="CCHC-type" evidence="3">
    <location>
        <begin position="345"/>
        <end position="360"/>
    </location>
</feature>
<dbReference type="PANTHER" id="PTHR33054">
    <property type="entry name" value="CCHC-TYPE DOMAIN-CONTAINING PROTEIN"/>
    <property type="match status" value="1"/>
</dbReference>
<dbReference type="PANTHER" id="PTHR33054:SF12">
    <property type="entry name" value="ZINC KNUCKLE FAMILY PROTEIN"/>
    <property type="match status" value="1"/>
</dbReference>
<dbReference type="PROSITE" id="PS50158">
    <property type="entry name" value="ZF_CCHC"/>
    <property type="match status" value="1"/>
</dbReference>
<evidence type="ECO:0000256" key="1">
    <source>
        <dbReference type="PROSITE-ProRule" id="PRU00047"/>
    </source>
</evidence>
<feature type="compositionally biased region" description="Basic residues" evidence="2">
    <location>
        <begin position="325"/>
        <end position="335"/>
    </location>
</feature>
<feature type="compositionally biased region" description="Basic and acidic residues" evidence="2">
    <location>
        <begin position="293"/>
        <end position="303"/>
    </location>
</feature>
<keyword evidence="1" id="KW-0479">Metal-binding</keyword>
<dbReference type="OrthoDB" id="1325175at2759"/>
<evidence type="ECO:0000259" key="3">
    <source>
        <dbReference type="PROSITE" id="PS50158"/>
    </source>
</evidence>
<dbReference type="Proteomes" id="UP000824120">
    <property type="component" value="Chromosome 10"/>
</dbReference>
<dbReference type="AlphaFoldDB" id="A0A9J5WWP0"/>
<dbReference type="SUPFAM" id="SSF57756">
    <property type="entry name" value="Retrovirus zinc finger-like domains"/>
    <property type="match status" value="1"/>
</dbReference>
<dbReference type="InterPro" id="IPR001878">
    <property type="entry name" value="Znf_CCHC"/>
</dbReference>
<protein>
    <recommendedName>
        <fullName evidence="3">CCHC-type domain-containing protein</fullName>
    </recommendedName>
</protein>
<dbReference type="GO" id="GO:0003676">
    <property type="term" value="F:nucleic acid binding"/>
    <property type="evidence" value="ECO:0007669"/>
    <property type="project" value="InterPro"/>
</dbReference>
<feature type="region of interest" description="Disordered" evidence="2">
    <location>
        <begin position="657"/>
        <end position="690"/>
    </location>
</feature>